<dbReference type="STRING" id="502025.Hoch_1302"/>
<dbReference type="HOGENOM" id="CLU_504108_0_0_7"/>
<keyword evidence="11" id="KW-1185">Reference proteome</keyword>
<dbReference type="Gene3D" id="3.40.50.280">
    <property type="entry name" value="Cobalamin-binding domain"/>
    <property type="match status" value="1"/>
</dbReference>
<dbReference type="SFLD" id="SFLDG01123">
    <property type="entry name" value="methyltransferase_(Class_B)"/>
    <property type="match status" value="1"/>
</dbReference>
<dbReference type="OrthoDB" id="9804952at2"/>
<keyword evidence="4" id="KW-0949">S-adenosyl-L-methionine</keyword>
<accession>D0LTG5</accession>
<evidence type="ECO:0000256" key="3">
    <source>
        <dbReference type="ARBA" id="ARBA00022679"/>
    </source>
</evidence>
<keyword evidence="5" id="KW-0479">Metal-binding</keyword>
<dbReference type="GO" id="GO:0051539">
    <property type="term" value="F:4 iron, 4 sulfur cluster binding"/>
    <property type="evidence" value="ECO:0007669"/>
    <property type="project" value="UniProtKB-KW"/>
</dbReference>
<gene>
    <name evidence="10" type="ordered locus">Hoch_1302</name>
</gene>
<evidence type="ECO:0000313" key="11">
    <source>
        <dbReference type="Proteomes" id="UP000001880"/>
    </source>
</evidence>
<dbReference type="InterPro" id="IPR006158">
    <property type="entry name" value="Cobalamin-bd"/>
</dbReference>
<dbReference type="SUPFAM" id="SSF102114">
    <property type="entry name" value="Radical SAM enzymes"/>
    <property type="match status" value="1"/>
</dbReference>
<dbReference type="SFLD" id="SFLDS00029">
    <property type="entry name" value="Radical_SAM"/>
    <property type="match status" value="1"/>
</dbReference>
<evidence type="ECO:0000256" key="2">
    <source>
        <dbReference type="ARBA" id="ARBA00022603"/>
    </source>
</evidence>
<name>D0LTG5_HALO1</name>
<dbReference type="KEGG" id="hoh:Hoch_1302"/>
<dbReference type="Gene3D" id="3.80.30.20">
    <property type="entry name" value="tm_1862 like domain"/>
    <property type="match status" value="1"/>
</dbReference>
<dbReference type="PROSITE" id="PS51918">
    <property type="entry name" value="RADICAL_SAM"/>
    <property type="match status" value="1"/>
</dbReference>
<evidence type="ECO:0000256" key="6">
    <source>
        <dbReference type="ARBA" id="ARBA00023004"/>
    </source>
</evidence>
<dbReference type="InterPro" id="IPR006638">
    <property type="entry name" value="Elp3/MiaA/NifB-like_rSAM"/>
</dbReference>
<sequence length="540" mass="61882">MKILLLSGLGPTWPDASSFWDTNALAQTFFDRKSGKPFYHPGLQRTVSTSSFRYRANGDSKPLLRSRLEGEPHLTTWTLTSILDGCNRDYEQFPLEYVWAEEREPVTESPEVVALSTTYIYNRRALRAAVKWIRERFPRASLVVGGQYSNLKYARIMREFPSIDYIIRGDAEIAFPMLLDALEDKADITKVPNLVIGGPGRELRQVKLNEHVYIDIDEHPSPHFRGNHRTVPYESMRGCPFTCKFCSFPFASPQWRYKSARKIANDWREYAEKNGAQVIKAMDSTFTVPLTRFRELLELLPEVGINWEAYTRANVIKSAEIVDALEAAHCQTLSIGFESLSEATLKHMNKRVRATDNQRAHELLSKSGVDFRGSFIIGYPGETLDDFAKTRQFLVEDYTARHFMLSVFSLTDETMPVWQDAERYQLEVSDLDDPDANWKHVGMDVATARRMHQETLRDVRWKNENAVAVQWQLPYQLPLVPGLELRDNYRVEKLLERLAFAPKDFPDDAARLTTETNAALRELEKFGVHMADAPAENAAG</sequence>
<evidence type="ECO:0000259" key="8">
    <source>
        <dbReference type="PROSITE" id="PS51332"/>
    </source>
</evidence>
<evidence type="ECO:0000259" key="9">
    <source>
        <dbReference type="PROSITE" id="PS51918"/>
    </source>
</evidence>
<dbReference type="Proteomes" id="UP000001880">
    <property type="component" value="Chromosome"/>
</dbReference>
<dbReference type="InterPro" id="IPR034466">
    <property type="entry name" value="Methyltransferase_Class_B"/>
</dbReference>
<dbReference type="GO" id="GO:0003824">
    <property type="term" value="F:catalytic activity"/>
    <property type="evidence" value="ECO:0007669"/>
    <property type="project" value="InterPro"/>
</dbReference>
<feature type="domain" description="B12-binding" evidence="8">
    <location>
        <begin position="44"/>
        <end position="189"/>
    </location>
</feature>
<keyword evidence="6" id="KW-0408">Iron</keyword>
<comment type="cofactor">
    <cofactor evidence="1">
        <name>[4Fe-4S] cluster</name>
        <dbReference type="ChEBI" id="CHEBI:49883"/>
    </cofactor>
</comment>
<evidence type="ECO:0000256" key="4">
    <source>
        <dbReference type="ARBA" id="ARBA00022691"/>
    </source>
</evidence>
<dbReference type="GO" id="GO:0046872">
    <property type="term" value="F:metal ion binding"/>
    <property type="evidence" value="ECO:0007669"/>
    <property type="project" value="UniProtKB-KW"/>
</dbReference>
<evidence type="ECO:0000313" key="10">
    <source>
        <dbReference type="EMBL" id="ACY13860.1"/>
    </source>
</evidence>
<protein>
    <submittedName>
        <fullName evidence="10">Radical SAM domain protein</fullName>
    </submittedName>
</protein>
<dbReference type="SMART" id="SM00729">
    <property type="entry name" value="Elp3"/>
    <property type="match status" value="1"/>
</dbReference>
<keyword evidence="7" id="KW-0411">Iron-sulfur</keyword>
<dbReference type="PANTHER" id="PTHR43409:SF7">
    <property type="entry name" value="BLL1977 PROTEIN"/>
    <property type="match status" value="1"/>
</dbReference>
<evidence type="ECO:0000256" key="5">
    <source>
        <dbReference type="ARBA" id="ARBA00022723"/>
    </source>
</evidence>
<proteinExistence type="predicted"/>
<dbReference type="RefSeq" id="WP_012826469.1">
    <property type="nucleotide sequence ID" value="NC_013440.1"/>
</dbReference>
<evidence type="ECO:0000256" key="7">
    <source>
        <dbReference type="ARBA" id="ARBA00023014"/>
    </source>
</evidence>
<dbReference type="InterPro" id="IPR051198">
    <property type="entry name" value="BchE-like"/>
</dbReference>
<dbReference type="InterPro" id="IPR007197">
    <property type="entry name" value="rSAM"/>
</dbReference>
<organism evidence="10 11">
    <name type="scientific">Haliangium ochraceum (strain DSM 14365 / JCM 11303 / SMP-2)</name>
    <dbReference type="NCBI Taxonomy" id="502025"/>
    <lineage>
        <taxon>Bacteria</taxon>
        <taxon>Pseudomonadati</taxon>
        <taxon>Myxococcota</taxon>
        <taxon>Polyangia</taxon>
        <taxon>Haliangiales</taxon>
        <taxon>Kofleriaceae</taxon>
        <taxon>Haliangium</taxon>
    </lineage>
</organism>
<dbReference type="GO" id="GO:0031419">
    <property type="term" value="F:cobalamin binding"/>
    <property type="evidence" value="ECO:0007669"/>
    <property type="project" value="InterPro"/>
</dbReference>
<evidence type="ECO:0000256" key="1">
    <source>
        <dbReference type="ARBA" id="ARBA00001966"/>
    </source>
</evidence>
<dbReference type="Pfam" id="PF04055">
    <property type="entry name" value="Radical_SAM"/>
    <property type="match status" value="1"/>
</dbReference>
<keyword evidence="2" id="KW-0489">Methyltransferase</keyword>
<dbReference type="EMBL" id="CP001804">
    <property type="protein sequence ID" value="ACY13860.1"/>
    <property type="molecule type" value="Genomic_DNA"/>
</dbReference>
<dbReference type="AlphaFoldDB" id="D0LTG5"/>
<feature type="domain" description="Radical SAM core" evidence="9">
    <location>
        <begin position="225"/>
        <end position="454"/>
    </location>
</feature>
<dbReference type="SFLD" id="SFLDG01082">
    <property type="entry name" value="B12-binding_domain_containing"/>
    <property type="match status" value="1"/>
</dbReference>
<dbReference type="eggNOG" id="COG1032">
    <property type="taxonomic scope" value="Bacteria"/>
</dbReference>
<dbReference type="PROSITE" id="PS51332">
    <property type="entry name" value="B12_BINDING"/>
    <property type="match status" value="1"/>
</dbReference>
<dbReference type="InterPro" id="IPR023404">
    <property type="entry name" value="rSAM_horseshoe"/>
</dbReference>
<dbReference type="CDD" id="cd01335">
    <property type="entry name" value="Radical_SAM"/>
    <property type="match status" value="1"/>
</dbReference>
<keyword evidence="3" id="KW-0808">Transferase</keyword>
<dbReference type="InterPro" id="IPR058240">
    <property type="entry name" value="rSAM_sf"/>
</dbReference>
<dbReference type="PANTHER" id="PTHR43409">
    <property type="entry name" value="ANAEROBIC MAGNESIUM-PROTOPORPHYRIN IX MONOMETHYL ESTER CYCLASE-RELATED"/>
    <property type="match status" value="1"/>
</dbReference>
<reference evidence="10 11" key="1">
    <citation type="journal article" date="2010" name="Stand. Genomic Sci.">
        <title>Complete genome sequence of Haliangium ochraceum type strain (SMP-2).</title>
        <authorList>
            <consortium name="US DOE Joint Genome Institute (JGI-PGF)"/>
            <person name="Ivanova N."/>
            <person name="Daum C."/>
            <person name="Lang E."/>
            <person name="Abt B."/>
            <person name="Kopitz M."/>
            <person name="Saunders E."/>
            <person name="Lapidus A."/>
            <person name="Lucas S."/>
            <person name="Glavina Del Rio T."/>
            <person name="Nolan M."/>
            <person name="Tice H."/>
            <person name="Copeland A."/>
            <person name="Cheng J.F."/>
            <person name="Chen F."/>
            <person name="Bruce D."/>
            <person name="Goodwin L."/>
            <person name="Pitluck S."/>
            <person name="Mavromatis K."/>
            <person name="Pati A."/>
            <person name="Mikhailova N."/>
            <person name="Chen A."/>
            <person name="Palaniappan K."/>
            <person name="Land M."/>
            <person name="Hauser L."/>
            <person name="Chang Y.J."/>
            <person name="Jeffries C.D."/>
            <person name="Detter J.C."/>
            <person name="Brettin T."/>
            <person name="Rohde M."/>
            <person name="Goker M."/>
            <person name="Bristow J."/>
            <person name="Markowitz V."/>
            <person name="Eisen J.A."/>
            <person name="Hugenholtz P."/>
            <person name="Kyrpides N.C."/>
            <person name="Klenk H.P."/>
        </authorList>
    </citation>
    <scope>NUCLEOTIDE SEQUENCE [LARGE SCALE GENOMIC DNA]</scope>
    <source>
        <strain evidence="11">DSM 14365 / CIP 107738 / JCM 11303 / AJ 13395 / SMP-2</strain>
    </source>
</reference>